<dbReference type="Proteomes" id="UP001209570">
    <property type="component" value="Unassembled WGS sequence"/>
</dbReference>
<feature type="domain" description="DUF4833" evidence="1">
    <location>
        <begin position="43"/>
        <end position="89"/>
    </location>
</feature>
<proteinExistence type="predicted"/>
<organism evidence="2 3">
    <name type="scientific">Pythium insidiosum</name>
    <name type="common">Pythiosis disease agent</name>
    <dbReference type="NCBI Taxonomy" id="114742"/>
    <lineage>
        <taxon>Eukaryota</taxon>
        <taxon>Sar</taxon>
        <taxon>Stramenopiles</taxon>
        <taxon>Oomycota</taxon>
        <taxon>Peronosporomycetes</taxon>
        <taxon>Pythiales</taxon>
        <taxon>Pythiaceae</taxon>
        <taxon>Pythium</taxon>
    </lineage>
</organism>
<dbReference type="EMBL" id="JAKCXM010000025">
    <property type="protein sequence ID" value="KAJ0407054.1"/>
    <property type="molecule type" value="Genomic_DNA"/>
</dbReference>
<keyword evidence="3" id="KW-1185">Reference proteome</keyword>
<dbReference type="AlphaFoldDB" id="A0AAD5LN05"/>
<evidence type="ECO:0000313" key="2">
    <source>
        <dbReference type="EMBL" id="KAJ0407054.1"/>
    </source>
</evidence>
<protein>
    <recommendedName>
        <fullName evidence="1">DUF4833 domain-containing protein</fullName>
    </recommendedName>
</protein>
<evidence type="ECO:0000259" key="1">
    <source>
        <dbReference type="Pfam" id="PF16117"/>
    </source>
</evidence>
<reference evidence="2" key="1">
    <citation type="submission" date="2021-12" db="EMBL/GenBank/DDBJ databases">
        <title>Prjna785345.</title>
        <authorList>
            <person name="Rujirawat T."/>
            <person name="Krajaejun T."/>
        </authorList>
    </citation>
    <scope>NUCLEOTIDE SEQUENCE</scope>
    <source>
        <strain evidence="2">Pi057C3</strain>
    </source>
</reference>
<sequence>MSKLSNVHVFTEEFPDKDYRPTTASPHPQTKFWPAYLPVEEDRTTINGVASRLWKVFVCTNNTMAFIPKVLYVDLYGTNVESGEDTYERINVAG</sequence>
<accession>A0AAD5LN05</accession>
<gene>
    <name evidence="2" type="ORF">P43SY_005327</name>
</gene>
<evidence type="ECO:0000313" key="3">
    <source>
        <dbReference type="Proteomes" id="UP001209570"/>
    </source>
</evidence>
<dbReference type="Pfam" id="PF16117">
    <property type="entry name" value="DUF4833"/>
    <property type="match status" value="1"/>
</dbReference>
<dbReference type="InterPro" id="IPR032269">
    <property type="entry name" value="DUF4833"/>
</dbReference>
<name>A0AAD5LN05_PYTIN</name>
<comment type="caution">
    <text evidence="2">The sequence shown here is derived from an EMBL/GenBank/DDBJ whole genome shotgun (WGS) entry which is preliminary data.</text>
</comment>